<dbReference type="EMBL" id="FXTQ01000002">
    <property type="protein sequence ID" value="SMO65857.1"/>
    <property type="molecule type" value="Genomic_DNA"/>
</dbReference>
<proteinExistence type="predicted"/>
<protein>
    <submittedName>
        <fullName evidence="1">Uncharacterized protein</fullName>
    </submittedName>
</protein>
<reference evidence="1 2" key="1">
    <citation type="submission" date="2017-05" db="EMBL/GenBank/DDBJ databases">
        <authorList>
            <person name="Varghese N."/>
            <person name="Submissions S."/>
        </authorList>
    </citation>
    <scope>NUCLEOTIDE SEQUENCE [LARGE SCALE GENOMIC DNA]</scope>
    <source>
        <strain evidence="1 2">DSM 29982</strain>
    </source>
</reference>
<organism evidence="1 2">
    <name type="scientific">Flavobacterium nitrogenifigens</name>
    <dbReference type="NCBI Taxonomy" id="1617283"/>
    <lineage>
        <taxon>Bacteria</taxon>
        <taxon>Pseudomonadati</taxon>
        <taxon>Bacteroidota</taxon>
        <taxon>Flavobacteriia</taxon>
        <taxon>Flavobacteriales</taxon>
        <taxon>Flavobacteriaceae</taxon>
        <taxon>Flavobacterium</taxon>
    </lineage>
</organism>
<name>A0A521D2F6_9FLAO</name>
<dbReference type="RefSeq" id="WP_111377486.1">
    <property type="nucleotide sequence ID" value="NZ_CP043612.1"/>
</dbReference>
<dbReference type="AlphaFoldDB" id="A0A521D2F6"/>
<keyword evidence="2" id="KW-1185">Reference proteome</keyword>
<dbReference type="Proteomes" id="UP000319267">
    <property type="component" value="Unassembled WGS sequence"/>
</dbReference>
<evidence type="ECO:0000313" key="2">
    <source>
        <dbReference type="Proteomes" id="UP000319267"/>
    </source>
</evidence>
<gene>
    <name evidence="1" type="ORF">SAMN06265220_102976</name>
</gene>
<sequence length="173" mass="20125">MTQLAFFKKVDMPTKSKIEESIRELGYDFKILNKFEILYGQDSLNCSINGFETFFEMYFEEPSEIINDLEWIKTDIIDEDVAVSFIWGADYAAGASIGLISVALIDNCNAQVYYLDDEIKYSKEMLLSDTPEFLNELEKEKRRSHQKNAKPSQEIKQAVKKKSFIERIKTLFN</sequence>
<dbReference type="OrthoDB" id="838175at2"/>
<accession>A0A521D2F6</accession>
<evidence type="ECO:0000313" key="1">
    <source>
        <dbReference type="EMBL" id="SMO65857.1"/>
    </source>
</evidence>